<protein>
    <submittedName>
        <fullName evidence="7">DDB1-and CUL4-associated factor 15</fullName>
    </submittedName>
</protein>
<dbReference type="InterPro" id="IPR032734">
    <property type="entry name" value="DCAF15_WD40"/>
</dbReference>
<dbReference type="Pfam" id="PF05470">
    <property type="entry name" value="eIF-3c_N"/>
    <property type="match status" value="1"/>
</dbReference>
<evidence type="ECO:0000313" key="7">
    <source>
        <dbReference type="EMBL" id="TGZ55376.1"/>
    </source>
</evidence>
<evidence type="ECO:0000256" key="4">
    <source>
        <dbReference type="SAM" id="MobiDB-lite"/>
    </source>
</evidence>
<dbReference type="GO" id="GO:0003743">
    <property type="term" value="F:translation initiation factor activity"/>
    <property type="evidence" value="ECO:0007669"/>
    <property type="project" value="UniProtKB-KW"/>
</dbReference>
<keyword evidence="3" id="KW-0648">Protein biosynthesis</keyword>
<keyword evidence="8" id="KW-1185">Reference proteome</keyword>
<dbReference type="Proteomes" id="UP000310200">
    <property type="component" value="Unassembled WGS sequence"/>
</dbReference>
<feature type="region of interest" description="Disordered" evidence="4">
    <location>
        <begin position="1374"/>
        <end position="1402"/>
    </location>
</feature>
<feature type="region of interest" description="Disordered" evidence="4">
    <location>
        <begin position="228"/>
        <end position="312"/>
    </location>
</feature>
<feature type="region of interest" description="Disordered" evidence="4">
    <location>
        <begin position="327"/>
        <end position="365"/>
    </location>
</feature>
<dbReference type="GO" id="GO:0003723">
    <property type="term" value="F:RNA binding"/>
    <property type="evidence" value="ECO:0007669"/>
    <property type="project" value="InterPro"/>
</dbReference>
<dbReference type="InterPro" id="IPR047319">
    <property type="entry name" value="DCAF15_C"/>
</dbReference>
<keyword evidence="1" id="KW-0963">Cytoplasm</keyword>
<name>A0A4S2L001_9HYME</name>
<feature type="domain" description="DDB1- and CUL4-associated factor 15 WD40 repeat-containing" evidence="6">
    <location>
        <begin position="881"/>
        <end position="1092"/>
    </location>
</feature>
<evidence type="ECO:0000256" key="2">
    <source>
        <dbReference type="ARBA" id="ARBA00022540"/>
    </source>
</evidence>
<evidence type="ECO:0000313" key="8">
    <source>
        <dbReference type="Proteomes" id="UP000310200"/>
    </source>
</evidence>
<dbReference type="PANTHER" id="PTHR13937:SF0">
    <property type="entry name" value="EUKARYOTIC TRANSLATION INITIATION FACTOR 3 SUBUNIT C-RELATED"/>
    <property type="match status" value="1"/>
</dbReference>
<feature type="region of interest" description="Disordered" evidence="4">
    <location>
        <begin position="1134"/>
        <end position="1155"/>
    </location>
</feature>
<feature type="compositionally biased region" description="Basic and acidic residues" evidence="4">
    <location>
        <begin position="274"/>
        <end position="283"/>
    </location>
</feature>
<evidence type="ECO:0000256" key="1">
    <source>
        <dbReference type="ARBA" id="ARBA00022490"/>
    </source>
</evidence>
<feature type="compositionally biased region" description="Acidic residues" evidence="4">
    <location>
        <begin position="237"/>
        <end position="258"/>
    </location>
</feature>
<dbReference type="CDD" id="cd20917">
    <property type="entry name" value="DCAF15-NTD"/>
    <property type="match status" value="1"/>
</dbReference>
<evidence type="ECO:0000259" key="6">
    <source>
        <dbReference type="Pfam" id="PF14939"/>
    </source>
</evidence>
<feature type="domain" description="Eukaryotic translation initiation factor 3 subunit C N-terminal" evidence="5">
    <location>
        <begin position="105"/>
        <end position="730"/>
    </location>
</feature>
<dbReference type="InterPro" id="IPR027516">
    <property type="entry name" value="EIF3C"/>
</dbReference>
<feature type="compositionally biased region" description="Basic and acidic residues" evidence="4">
    <location>
        <begin position="331"/>
        <end position="344"/>
    </location>
</feature>
<dbReference type="PANTHER" id="PTHR13937">
    <property type="entry name" value="EUKARYOTIC TRANSLATION INITATION FACTOR 3, SUBUNIT 8 EIF3S8 -RELATED"/>
    <property type="match status" value="1"/>
</dbReference>
<proteinExistence type="inferred from homology"/>
<comment type="caution">
    <text evidence="7">The sequence shown here is derived from an EMBL/GenBank/DDBJ whole genome shotgun (WGS) entry which is preliminary data.</text>
</comment>
<feature type="non-terminal residue" evidence="7">
    <location>
        <position position="1809"/>
    </location>
</feature>
<evidence type="ECO:0000259" key="5">
    <source>
        <dbReference type="Pfam" id="PF05470"/>
    </source>
</evidence>
<sequence>SKLKTSETLIRPLVPNLAYTGELESLVPINLDKVCLNEYVKYVLYETETLYLEELQQKVEGPLEGALRRFAIAFAIMSRFFATGSDSESDSASEEEQVQRAPATAFTFSDDEEETKRVVRSTKEKRYEEIANLIKLIRNYKKIKDMSSMLTSFEDLMRAYQKALPVISKEELGQTPRFYVRCLVEMEDFINEVWEDRDGRKNMSKNNSKSLSTLRQKLRKYNKDFEEDIAKFRENPDQDDDEEEERAEEVVESEEEENSAVAFKKAGSEASEPDVSKFKKTAVDGEDGSESESNWHSDSDSESTSSDDEGQYQNIRERFIKKALAQEEDEDKAKRKEQRKERKEKERKKKRDEDDGEGEWETVKGGVAIPSEKPKMFAKDAEINIGAVLKKLSEIIAARGKKRTDRREQIELLHELQLIADAHTLGPAVTVKIKFSIVSSIFDYNPKVSDAMKPEYWSKILERITEMLDMLLSNSDMVIAETITEEMEEFETTPYKMHGCVLTLVERLDEEFIKLLKECDPHSNEYVERLKDEKQVAAIIDKVQEYLERQGTVSELCRVYLRKIEHMYYKFDSNVLKQKEGELGSDAITSVQVMEKLCKYVYAHDNTDRLRTRAILSHIYHHALHDNWFQARDLILMSHLQETIQHSDPATQILYNRTIAHLGLCAFRHANIKDAHNCLVDLMVTGKVKELLAQGLLPQRQHERSKEQEKIEKQRQMPFHMHINLELLECQCSSKFRTWLVTSSQEETKAISAIVRITIAKDRIGAGRDAIVIAIVIVIEKRIIFRSWNGIEYLHKLLLTDLLQRGQFIIQGYLKMADASSSDTTSDCCNECFSDITSEKSEYVVVGRKPCPSHRRSKRNLLQKLLIREMRGCLSAHNYASEERLFTAVPKWRHFHLLHIIPKSALEAGHIVMGLTQCGQFLLTYTYTLDVSSNTSLYKYLLHWWAFTPNRAARKVAEVTLFGNYTIYRELNIIISQWPMERNKLVIHGLCTNFLHLQPTDKAYLTITTVPSLENCKDCLKVAASYEEEGEDLAVNWDSCVRCNCLQHGLTVHTTYEVISPYPKFRATVCLNYWNHVVINTGNFLHVLRVDLNIPKSKNQRACDKQDSVMHDPVVPDTIPLDMSDVEETDYTTRAERYESSDEKVGTPECVDRSPKCESSLEHDFLDETIKLDYKLGRDLPLNTSSSNQSDYVCDINSKSTAPGALNVVKLCECSDMAECKCWNSSGGSPVSRPAVVEQTAISVRDKILQDFCEDTSQELNIGSDLITLVKHPSCSPRSTPQRLPADLKAMTWSSPILTPPSDILRTRNSESSHRIQVQRNSGSSQQRPSSPQPGASQQDNSVASINSPLQSVSISPSSSYSSRLMSPPIARSFRYPSSRKRSNLHSPPPVPAQSTRTTRATHKLTLEAEKAYEFTDEAQETTCEKLSSFRKRRLADKKYEFCDETEDAENIVPFKHIRDQFRHRGTCSIHQIPSSPAMSPVLPNGRRHWVDSDQSEPDELNLVAQDISVASDLSTESAEKSVLRPLNQNQLSNGSVHRDRVGKCCPNFSPLVPRNNLQYPLIKCTARFKRSYIELDDEMISVITDVEDEETGGYVSYQYVLPMHVHGSGYVQMHMISNSKAEKLIVPCVSITQLSFDIETFSHHIADWICSRFKKKYWHCSDYDIEIIDVCALSGDIICLHIMKIQASEFSQERKQYEVGCKFTWNIDTSQYRITDVLPMEEVKPESWKLTITNIPNFRSQLWNPTRRLATQLRERIQQPYAHTVRFLHNEMSLAGESLTKLTDLDNLVQFYITPMECYVERNDALME</sequence>
<keyword evidence="2" id="KW-0396">Initiation factor</keyword>
<feature type="compositionally biased region" description="Basic and acidic residues" evidence="4">
    <location>
        <begin position="1305"/>
        <end position="1314"/>
    </location>
</feature>
<gene>
    <name evidence="7" type="ORF">DBV15_10620</name>
</gene>
<dbReference type="GO" id="GO:0005852">
    <property type="term" value="C:eukaryotic translation initiation factor 3 complex"/>
    <property type="evidence" value="ECO:0007669"/>
    <property type="project" value="InterPro"/>
</dbReference>
<organism evidence="7 8">
    <name type="scientific">Temnothorax longispinosus</name>
    <dbReference type="NCBI Taxonomy" id="300112"/>
    <lineage>
        <taxon>Eukaryota</taxon>
        <taxon>Metazoa</taxon>
        <taxon>Ecdysozoa</taxon>
        <taxon>Arthropoda</taxon>
        <taxon>Hexapoda</taxon>
        <taxon>Insecta</taxon>
        <taxon>Pterygota</taxon>
        <taxon>Neoptera</taxon>
        <taxon>Endopterygota</taxon>
        <taxon>Hymenoptera</taxon>
        <taxon>Apocrita</taxon>
        <taxon>Aculeata</taxon>
        <taxon>Formicoidea</taxon>
        <taxon>Formicidae</taxon>
        <taxon>Myrmicinae</taxon>
        <taxon>Temnothorax</taxon>
    </lineage>
</organism>
<dbReference type="HAMAP" id="MF_03002">
    <property type="entry name" value="eIF3c"/>
    <property type="match status" value="1"/>
</dbReference>
<feature type="compositionally biased region" description="Low complexity" evidence="4">
    <location>
        <begin position="1319"/>
        <end position="1339"/>
    </location>
</feature>
<dbReference type="EMBL" id="QBLH01000467">
    <property type="protein sequence ID" value="TGZ55376.1"/>
    <property type="molecule type" value="Genomic_DNA"/>
</dbReference>
<dbReference type="GO" id="GO:0031369">
    <property type="term" value="F:translation initiation factor binding"/>
    <property type="evidence" value="ECO:0007669"/>
    <property type="project" value="InterPro"/>
</dbReference>
<evidence type="ECO:0000256" key="3">
    <source>
        <dbReference type="ARBA" id="ARBA00022917"/>
    </source>
</evidence>
<dbReference type="InterPro" id="IPR008905">
    <property type="entry name" value="EIF3C_N_dom"/>
</dbReference>
<feature type="non-terminal residue" evidence="7">
    <location>
        <position position="1"/>
    </location>
</feature>
<feature type="region of interest" description="Disordered" evidence="4">
    <location>
        <begin position="1295"/>
        <end position="1344"/>
    </location>
</feature>
<reference evidence="7 8" key="1">
    <citation type="journal article" date="2019" name="Philos. Trans. R. Soc. Lond., B, Biol. Sci.">
        <title>Ant behaviour and brain gene expression of defending hosts depend on the ecological success of the intruding social parasite.</title>
        <authorList>
            <person name="Kaur R."/>
            <person name="Stoldt M."/>
            <person name="Jongepier E."/>
            <person name="Feldmeyer B."/>
            <person name="Menzel F."/>
            <person name="Bornberg-Bauer E."/>
            <person name="Foitzik S."/>
        </authorList>
    </citation>
    <scope>NUCLEOTIDE SEQUENCE [LARGE SCALE GENOMIC DNA]</scope>
    <source>
        <tissue evidence="7">Whole body</tissue>
    </source>
</reference>
<dbReference type="Pfam" id="PF14939">
    <property type="entry name" value="DCAF15_WD40"/>
    <property type="match status" value="1"/>
</dbReference>
<dbReference type="STRING" id="300112.A0A4S2L001"/>
<accession>A0A4S2L001</accession>
<dbReference type="CDD" id="cd20913">
    <property type="entry name" value="DCAF15-CTD"/>
    <property type="match status" value="1"/>
</dbReference>